<accession>A0A4C1UXZ6</accession>
<protein>
    <submittedName>
        <fullName evidence="1">Uncharacterized protein</fullName>
    </submittedName>
</protein>
<evidence type="ECO:0000313" key="1">
    <source>
        <dbReference type="EMBL" id="GBP30886.1"/>
    </source>
</evidence>
<comment type="caution">
    <text evidence="1">The sequence shown here is derived from an EMBL/GenBank/DDBJ whole genome shotgun (WGS) entry which is preliminary data.</text>
</comment>
<keyword evidence="2" id="KW-1185">Reference proteome</keyword>
<dbReference type="AlphaFoldDB" id="A0A4C1UXZ6"/>
<evidence type="ECO:0000313" key="2">
    <source>
        <dbReference type="Proteomes" id="UP000299102"/>
    </source>
</evidence>
<reference evidence="1 2" key="1">
    <citation type="journal article" date="2019" name="Commun. Biol.">
        <title>The bagworm genome reveals a unique fibroin gene that provides high tensile strength.</title>
        <authorList>
            <person name="Kono N."/>
            <person name="Nakamura H."/>
            <person name="Ohtoshi R."/>
            <person name="Tomita M."/>
            <person name="Numata K."/>
            <person name="Arakawa K."/>
        </authorList>
    </citation>
    <scope>NUCLEOTIDE SEQUENCE [LARGE SCALE GENOMIC DNA]</scope>
</reference>
<dbReference type="Proteomes" id="UP000299102">
    <property type="component" value="Unassembled WGS sequence"/>
</dbReference>
<proteinExistence type="predicted"/>
<name>A0A4C1UXZ6_EUMVA</name>
<dbReference type="EMBL" id="BGZK01000238">
    <property type="protein sequence ID" value="GBP30886.1"/>
    <property type="molecule type" value="Genomic_DNA"/>
</dbReference>
<organism evidence="1 2">
    <name type="scientific">Eumeta variegata</name>
    <name type="common">Bagworm moth</name>
    <name type="synonym">Eumeta japonica</name>
    <dbReference type="NCBI Taxonomy" id="151549"/>
    <lineage>
        <taxon>Eukaryota</taxon>
        <taxon>Metazoa</taxon>
        <taxon>Ecdysozoa</taxon>
        <taxon>Arthropoda</taxon>
        <taxon>Hexapoda</taxon>
        <taxon>Insecta</taxon>
        <taxon>Pterygota</taxon>
        <taxon>Neoptera</taxon>
        <taxon>Endopterygota</taxon>
        <taxon>Lepidoptera</taxon>
        <taxon>Glossata</taxon>
        <taxon>Ditrysia</taxon>
        <taxon>Tineoidea</taxon>
        <taxon>Psychidae</taxon>
        <taxon>Oiketicinae</taxon>
        <taxon>Eumeta</taxon>
    </lineage>
</organism>
<sequence>MHRNHLRLEDRTQGIEPERRVPGFFSVLPLRQGCTDFVYDSASVGINMRPDHCETVQNLTVQVLDALIPDLGQVRRVRQVAEIYELLELLVNKSVRRIFSALHFV</sequence>
<gene>
    <name evidence="1" type="ORF">EVAR_91627_1</name>
</gene>